<accession>A0AAV4GVX7</accession>
<protein>
    <submittedName>
        <fullName evidence="2">Uncharacterized protein</fullName>
    </submittedName>
</protein>
<dbReference type="AlphaFoldDB" id="A0AAV4GVX7"/>
<dbReference type="EMBL" id="BMAT01012323">
    <property type="protein sequence ID" value="GFR90068.1"/>
    <property type="molecule type" value="Genomic_DNA"/>
</dbReference>
<sequence length="112" mass="12836">MYVLGKRDLLKKLGFVVGNDLTTLQRKELQELREKGKRGFYRNGQLRIDETPLTRDTPPRRQDQPWRKSTVQQHQNYSKGILTSPIPLQRCSQGLGPNDNLRAATPRLAGIP</sequence>
<feature type="region of interest" description="Disordered" evidence="1">
    <location>
        <begin position="40"/>
        <end position="112"/>
    </location>
</feature>
<gene>
    <name evidence="2" type="ORF">ElyMa_006141200</name>
</gene>
<reference evidence="2 3" key="1">
    <citation type="journal article" date="2021" name="Elife">
        <title>Chloroplast acquisition without the gene transfer in kleptoplastic sea slugs, Plakobranchus ocellatus.</title>
        <authorList>
            <person name="Maeda T."/>
            <person name="Takahashi S."/>
            <person name="Yoshida T."/>
            <person name="Shimamura S."/>
            <person name="Takaki Y."/>
            <person name="Nagai Y."/>
            <person name="Toyoda A."/>
            <person name="Suzuki Y."/>
            <person name="Arimoto A."/>
            <person name="Ishii H."/>
            <person name="Satoh N."/>
            <person name="Nishiyama T."/>
            <person name="Hasebe M."/>
            <person name="Maruyama T."/>
            <person name="Minagawa J."/>
            <person name="Obokata J."/>
            <person name="Shigenobu S."/>
        </authorList>
    </citation>
    <scope>NUCLEOTIDE SEQUENCE [LARGE SCALE GENOMIC DNA]</scope>
</reference>
<comment type="caution">
    <text evidence="2">The sequence shown here is derived from an EMBL/GenBank/DDBJ whole genome shotgun (WGS) entry which is preliminary data.</text>
</comment>
<organism evidence="2 3">
    <name type="scientific">Elysia marginata</name>
    <dbReference type="NCBI Taxonomy" id="1093978"/>
    <lineage>
        <taxon>Eukaryota</taxon>
        <taxon>Metazoa</taxon>
        <taxon>Spiralia</taxon>
        <taxon>Lophotrochozoa</taxon>
        <taxon>Mollusca</taxon>
        <taxon>Gastropoda</taxon>
        <taxon>Heterobranchia</taxon>
        <taxon>Euthyneura</taxon>
        <taxon>Panpulmonata</taxon>
        <taxon>Sacoglossa</taxon>
        <taxon>Placobranchoidea</taxon>
        <taxon>Plakobranchidae</taxon>
        <taxon>Elysia</taxon>
    </lineage>
</organism>
<keyword evidence="3" id="KW-1185">Reference proteome</keyword>
<feature type="compositionally biased region" description="Polar residues" evidence="1">
    <location>
        <begin position="67"/>
        <end position="78"/>
    </location>
</feature>
<dbReference type="Proteomes" id="UP000762676">
    <property type="component" value="Unassembled WGS sequence"/>
</dbReference>
<evidence type="ECO:0000256" key="1">
    <source>
        <dbReference type="SAM" id="MobiDB-lite"/>
    </source>
</evidence>
<name>A0AAV4GVX7_9GAST</name>
<evidence type="ECO:0000313" key="2">
    <source>
        <dbReference type="EMBL" id="GFR90068.1"/>
    </source>
</evidence>
<feature type="compositionally biased region" description="Basic and acidic residues" evidence="1">
    <location>
        <begin position="47"/>
        <end position="66"/>
    </location>
</feature>
<proteinExistence type="predicted"/>
<evidence type="ECO:0000313" key="3">
    <source>
        <dbReference type="Proteomes" id="UP000762676"/>
    </source>
</evidence>